<dbReference type="EMBL" id="JBALHR010000003">
    <property type="protein sequence ID" value="MEH7828001.1"/>
    <property type="molecule type" value="Genomic_DNA"/>
</dbReference>
<dbReference type="InterPro" id="IPR000086">
    <property type="entry name" value="NUDIX_hydrolase_dom"/>
</dbReference>
<proteinExistence type="predicted"/>
<protein>
    <submittedName>
        <fullName evidence="4">NUDIX domain-containing protein</fullName>
    </submittedName>
</protein>
<name>A0ABU8BTH5_9RHOB</name>
<keyword evidence="2" id="KW-0378">Hydrolase</keyword>
<dbReference type="Pfam" id="PF00293">
    <property type="entry name" value="NUDIX"/>
    <property type="match status" value="1"/>
</dbReference>
<sequence>MTLWRPASRIRIKALGLHWRGNRLLAAEVTDDSGHVKGVRPLGGSVEFGETAETALIREFQEELGITVRPVGPPFFMENLFFHEGMPGHEILVIFDIDVPADTPIPDGRLRLAESDGSIFFADWFDLDALDVPGGLPLFPTGLKARLRPR</sequence>
<dbReference type="PROSITE" id="PS00893">
    <property type="entry name" value="NUDIX_BOX"/>
    <property type="match status" value="1"/>
</dbReference>
<evidence type="ECO:0000313" key="4">
    <source>
        <dbReference type="EMBL" id="MEH7828001.1"/>
    </source>
</evidence>
<comment type="caution">
    <text evidence="4">The sequence shown here is derived from an EMBL/GenBank/DDBJ whole genome shotgun (WGS) entry which is preliminary data.</text>
</comment>
<feature type="domain" description="Nudix hydrolase" evidence="3">
    <location>
        <begin position="3"/>
        <end position="144"/>
    </location>
</feature>
<evidence type="ECO:0000313" key="5">
    <source>
        <dbReference type="Proteomes" id="UP001431963"/>
    </source>
</evidence>
<dbReference type="PROSITE" id="PS51462">
    <property type="entry name" value="NUDIX"/>
    <property type="match status" value="1"/>
</dbReference>
<dbReference type="Proteomes" id="UP001431963">
    <property type="component" value="Unassembled WGS sequence"/>
</dbReference>
<evidence type="ECO:0000256" key="2">
    <source>
        <dbReference type="ARBA" id="ARBA00022801"/>
    </source>
</evidence>
<organism evidence="4 5">
    <name type="scientific">Gemmobacter denitrificans</name>
    <dbReference type="NCBI Taxonomy" id="3123040"/>
    <lineage>
        <taxon>Bacteria</taxon>
        <taxon>Pseudomonadati</taxon>
        <taxon>Pseudomonadota</taxon>
        <taxon>Alphaproteobacteria</taxon>
        <taxon>Rhodobacterales</taxon>
        <taxon>Paracoccaceae</taxon>
        <taxon>Gemmobacter</taxon>
    </lineage>
</organism>
<accession>A0ABU8BTH5</accession>
<evidence type="ECO:0000256" key="1">
    <source>
        <dbReference type="ARBA" id="ARBA00001946"/>
    </source>
</evidence>
<evidence type="ECO:0000259" key="3">
    <source>
        <dbReference type="PROSITE" id="PS51462"/>
    </source>
</evidence>
<dbReference type="InterPro" id="IPR020084">
    <property type="entry name" value="NUDIX_hydrolase_CS"/>
</dbReference>
<gene>
    <name evidence="4" type="ORF">V6590_07560</name>
</gene>
<reference evidence="4" key="1">
    <citation type="submission" date="2024-02" db="EMBL/GenBank/DDBJ databases">
        <title>Genome sequences of strain Gemmobacter sp. JM10B15.</title>
        <authorList>
            <person name="Zhang M."/>
        </authorList>
    </citation>
    <scope>NUCLEOTIDE SEQUENCE</scope>
    <source>
        <strain evidence="4">JM10B15</strain>
    </source>
</reference>
<keyword evidence="5" id="KW-1185">Reference proteome</keyword>
<dbReference type="RefSeq" id="WP_335421495.1">
    <property type="nucleotide sequence ID" value="NZ_JBALHR010000003.1"/>
</dbReference>
<dbReference type="Gene3D" id="3.90.79.10">
    <property type="entry name" value="Nucleoside Triphosphate Pyrophosphohydrolase"/>
    <property type="match status" value="1"/>
</dbReference>
<dbReference type="SUPFAM" id="SSF55811">
    <property type="entry name" value="Nudix"/>
    <property type="match status" value="1"/>
</dbReference>
<comment type="cofactor">
    <cofactor evidence="1">
        <name>Mg(2+)</name>
        <dbReference type="ChEBI" id="CHEBI:18420"/>
    </cofactor>
</comment>
<dbReference type="CDD" id="cd04688">
    <property type="entry name" value="NUDIX_Hydrolase"/>
    <property type="match status" value="1"/>
</dbReference>
<dbReference type="InterPro" id="IPR015797">
    <property type="entry name" value="NUDIX_hydrolase-like_dom_sf"/>
</dbReference>